<dbReference type="GO" id="GO:0003677">
    <property type="term" value="F:DNA binding"/>
    <property type="evidence" value="ECO:0007669"/>
    <property type="project" value="InterPro"/>
</dbReference>
<dbReference type="AlphaFoldDB" id="A0A316E928"/>
<gene>
    <name evidence="4" type="ORF">LV89_02649</name>
</gene>
<name>A0A316E928_9BACT</name>
<reference evidence="4 5" key="1">
    <citation type="submission" date="2018-05" db="EMBL/GenBank/DDBJ databases">
        <title>Genomic Encyclopedia of Archaeal and Bacterial Type Strains, Phase II (KMG-II): from individual species to whole genera.</title>
        <authorList>
            <person name="Goeker M."/>
        </authorList>
    </citation>
    <scope>NUCLEOTIDE SEQUENCE [LARGE SCALE GENOMIC DNA]</scope>
    <source>
        <strain evidence="4 5">DSM 22214</strain>
    </source>
</reference>
<dbReference type="Gene3D" id="3.40.600.10">
    <property type="entry name" value="DNA mismatch repair MutH/Restriction endonuclease, type II"/>
    <property type="match status" value="1"/>
</dbReference>
<dbReference type="InterPro" id="IPR015314">
    <property type="entry name" value="Restrct_endonuc_II_EcoRV"/>
</dbReference>
<evidence type="ECO:0000256" key="3">
    <source>
        <dbReference type="ARBA" id="ARBA00022801"/>
    </source>
</evidence>
<dbReference type="CDD" id="cd22323">
    <property type="entry name" value="EcoRV-like"/>
    <property type="match status" value="1"/>
</dbReference>
<dbReference type="OrthoDB" id="5917943at2"/>
<protein>
    <submittedName>
        <fullName evidence="4">Restriction endonuclease EcoRV</fullName>
    </submittedName>
</protein>
<dbReference type="RefSeq" id="WP_109743373.1">
    <property type="nucleotide sequence ID" value="NZ_QGGO01000013.1"/>
</dbReference>
<evidence type="ECO:0000313" key="4">
    <source>
        <dbReference type="EMBL" id="PWK26168.1"/>
    </source>
</evidence>
<dbReference type="InterPro" id="IPR037057">
    <property type="entry name" value="DNA_rep_MutH/T2_RE_sf"/>
</dbReference>
<evidence type="ECO:0000256" key="2">
    <source>
        <dbReference type="ARBA" id="ARBA00022759"/>
    </source>
</evidence>
<comment type="caution">
    <text evidence="4">The sequence shown here is derived from an EMBL/GenBank/DDBJ whole genome shotgun (WGS) entry which is preliminary data.</text>
</comment>
<dbReference type="GO" id="GO:0016787">
    <property type="term" value="F:hydrolase activity"/>
    <property type="evidence" value="ECO:0007669"/>
    <property type="project" value="UniProtKB-KW"/>
</dbReference>
<proteinExistence type="predicted"/>
<keyword evidence="2 4" id="KW-0255">Endonuclease</keyword>
<evidence type="ECO:0000313" key="5">
    <source>
        <dbReference type="Proteomes" id="UP000245489"/>
    </source>
</evidence>
<dbReference type="Proteomes" id="UP000245489">
    <property type="component" value="Unassembled WGS sequence"/>
</dbReference>
<keyword evidence="1" id="KW-0540">Nuclease</keyword>
<evidence type="ECO:0000256" key="1">
    <source>
        <dbReference type="ARBA" id="ARBA00022722"/>
    </source>
</evidence>
<dbReference type="SUPFAM" id="SSF52980">
    <property type="entry name" value="Restriction endonuclease-like"/>
    <property type="match status" value="1"/>
</dbReference>
<keyword evidence="5" id="KW-1185">Reference proteome</keyword>
<keyword evidence="3" id="KW-0378">Hydrolase</keyword>
<dbReference type="GO" id="GO:0004519">
    <property type="term" value="F:endonuclease activity"/>
    <property type="evidence" value="ECO:0007669"/>
    <property type="project" value="UniProtKB-KW"/>
</dbReference>
<dbReference type="EMBL" id="QGGO01000013">
    <property type="protein sequence ID" value="PWK26168.1"/>
    <property type="molecule type" value="Genomic_DNA"/>
</dbReference>
<dbReference type="InterPro" id="IPR011335">
    <property type="entry name" value="Restrct_endonuc-II-like"/>
</dbReference>
<dbReference type="Pfam" id="PF09233">
    <property type="entry name" value="Endonuc-EcoRV"/>
    <property type="match status" value="1"/>
</dbReference>
<organism evidence="4 5">
    <name type="scientific">Arcicella aurantiaca</name>
    <dbReference type="NCBI Taxonomy" id="591202"/>
    <lineage>
        <taxon>Bacteria</taxon>
        <taxon>Pseudomonadati</taxon>
        <taxon>Bacteroidota</taxon>
        <taxon>Cytophagia</taxon>
        <taxon>Cytophagales</taxon>
        <taxon>Flectobacillaceae</taxon>
        <taxon>Arcicella</taxon>
    </lineage>
</organism>
<sequence length="286" mass="32765">MDKLEKDKIKKLFLEKLKVFASTLNDYVTTPDNQWTIKGFIDVFENIYTISNDTKIVSKILEIQLFSKFVEFAQQNDFRLVLAEKQNWYPDVSFVSKNDSSIKFAVDLKTTYRTEENPQFCNGFTLGSHGAYFTERTSSKNIQFPYNDYLGHYCLGIIYTRTILGENFESITFPLNQLNTIPSVIGNMTFFACEKWTIASDKGGSGNTANIGSINNIEDILAGHGTFKHLGEEWFDEYWMNFGKIIIKDENGNTKKLTSLKEFLKYRGHDESLINPRTSKKGGMNG</sequence>
<accession>A0A316E928</accession>